<feature type="compositionally biased region" description="Polar residues" evidence="1">
    <location>
        <begin position="203"/>
        <end position="220"/>
    </location>
</feature>
<dbReference type="GO" id="GO:0007165">
    <property type="term" value="P:signal transduction"/>
    <property type="evidence" value="ECO:0007669"/>
    <property type="project" value="TreeGrafter"/>
</dbReference>
<dbReference type="SUPFAM" id="SSF56112">
    <property type="entry name" value="Protein kinase-like (PK-like)"/>
    <property type="match status" value="1"/>
</dbReference>
<evidence type="ECO:0000256" key="1">
    <source>
        <dbReference type="SAM" id="MobiDB-lite"/>
    </source>
</evidence>
<accession>A0A6A6XNA0</accession>
<dbReference type="SMART" id="SM00220">
    <property type="entry name" value="S_TKc"/>
    <property type="match status" value="1"/>
</dbReference>
<name>A0A6A6XNA0_9PLEO</name>
<dbReference type="GO" id="GO:0004672">
    <property type="term" value="F:protein kinase activity"/>
    <property type="evidence" value="ECO:0007669"/>
    <property type="project" value="InterPro"/>
</dbReference>
<dbReference type="PANTHER" id="PTHR48011">
    <property type="entry name" value="CCR4-NOT TRANSCRIPTIONAL COMPLEX SUBUNIT CAF120-RELATED"/>
    <property type="match status" value="1"/>
</dbReference>
<dbReference type="InterPro" id="IPR011009">
    <property type="entry name" value="Kinase-like_dom_sf"/>
</dbReference>
<proteinExistence type="predicted"/>
<keyword evidence="4" id="KW-1185">Reference proteome</keyword>
<dbReference type="Pfam" id="PF00069">
    <property type="entry name" value="Pkinase"/>
    <property type="match status" value="1"/>
</dbReference>
<reference evidence="3" key="1">
    <citation type="journal article" date="2020" name="Stud. Mycol.">
        <title>101 Dothideomycetes genomes: a test case for predicting lifestyles and emergence of pathogens.</title>
        <authorList>
            <person name="Haridas S."/>
            <person name="Albert R."/>
            <person name="Binder M."/>
            <person name="Bloem J."/>
            <person name="Labutti K."/>
            <person name="Salamov A."/>
            <person name="Andreopoulos B."/>
            <person name="Baker S."/>
            <person name="Barry K."/>
            <person name="Bills G."/>
            <person name="Bluhm B."/>
            <person name="Cannon C."/>
            <person name="Castanera R."/>
            <person name="Culley D."/>
            <person name="Daum C."/>
            <person name="Ezra D."/>
            <person name="Gonzalez J."/>
            <person name="Henrissat B."/>
            <person name="Kuo A."/>
            <person name="Liang C."/>
            <person name="Lipzen A."/>
            <person name="Lutzoni F."/>
            <person name="Magnuson J."/>
            <person name="Mondo S."/>
            <person name="Nolan M."/>
            <person name="Ohm R."/>
            <person name="Pangilinan J."/>
            <person name="Park H.-J."/>
            <person name="Ramirez L."/>
            <person name="Alfaro M."/>
            <person name="Sun H."/>
            <person name="Tritt A."/>
            <person name="Yoshinaga Y."/>
            <person name="Zwiers L.-H."/>
            <person name="Turgeon B."/>
            <person name="Goodwin S."/>
            <person name="Spatafora J."/>
            <person name="Crous P."/>
            <person name="Grigoriev I."/>
        </authorList>
    </citation>
    <scope>NUCLEOTIDE SEQUENCE</scope>
    <source>
        <strain evidence="3">CBS 109.77</strain>
    </source>
</reference>
<evidence type="ECO:0000313" key="3">
    <source>
        <dbReference type="EMBL" id="KAF2797714.1"/>
    </source>
</evidence>
<dbReference type="AlphaFoldDB" id="A0A6A6XNA0"/>
<dbReference type="OrthoDB" id="4062651at2759"/>
<sequence length="271" mass="30517">MNETLKPTVADRIHDARKLLPKICGWEELRDVPPDQVERFLTPMAVLGKGSLGLVDAVVSSGRNTVPFVRKRVFLPPSGRAQLLHIIKSEANILEDLVHTHIVHLFGTYEHKPRIGLPTFSLLMFPVGDNDLAGFLYNCTNLDQLSEEAQQAKHWLRRWFSCLTSALAYIHDQGVRHQDIKPSNIIHQRDHIFFTDFSSSARFDPTSTTSTENPARNSAMYSAPEVLDRVEGSDDYQRHGTRSDVFSLGCVFVEMFAATKGVSVYDLHTSL</sequence>
<evidence type="ECO:0000259" key="2">
    <source>
        <dbReference type="PROSITE" id="PS50011"/>
    </source>
</evidence>
<dbReference type="GO" id="GO:0005524">
    <property type="term" value="F:ATP binding"/>
    <property type="evidence" value="ECO:0007669"/>
    <property type="project" value="InterPro"/>
</dbReference>
<dbReference type="InterPro" id="IPR052751">
    <property type="entry name" value="Plant_MAPKKK"/>
</dbReference>
<dbReference type="CDD" id="cd00180">
    <property type="entry name" value="PKc"/>
    <property type="match status" value="1"/>
</dbReference>
<feature type="domain" description="Protein kinase" evidence="2">
    <location>
        <begin position="41"/>
        <end position="271"/>
    </location>
</feature>
<feature type="region of interest" description="Disordered" evidence="1">
    <location>
        <begin position="203"/>
        <end position="222"/>
    </location>
</feature>
<keyword evidence="3" id="KW-0808">Transferase</keyword>
<organism evidence="3 4">
    <name type="scientific">Melanomma pulvis-pyrius CBS 109.77</name>
    <dbReference type="NCBI Taxonomy" id="1314802"/>
    <lineage>
        <taxon>Eukaryota</taxon>
        <taxon>Fungi</taxon>
        <taxon>Dikarya</taxon>
        <taxon>Ascomycota</taxon>
        <taxon>Pezizomycotina</taxon>
        <taxon>Dothideomycetes</taxon>
        <taxon>Pleosporomycetidae</taxon>
        <taxon>Pleosporales</taxon>
        <taxon>Melanommataceae</taxon>
        <taxon>Melanomma</taxon>
    </lineage>
</organism>
<dbReference type="Gene3D" id="3.30.200.20">
    <property type="entry name" value="Phosphorylase Kinase, domain 1"/>
    <property type="match status" value="1"/>
</dbReference>
<gene>
    <name evidence="3" type="ORF">K505DRAFT_234939</name>
</gene>
<dbReference type="PANTHER" id="PTHR48011:SF4">
    <property type="entry name" value="MITOGEN-ACTIVATED PROTEIN KINASE KINASE KINASE 19"/>
    <property type="match status" value="1"/>
</dbReference>
<keyword evidence="3" id="KW-0418">Kinase</keyword>
<evidence type="ECO:0000313" key="4">
    <source>
        <dbReference type="Proteomes" id="UP000799757"/>
    </source>
</evidence>
<dbReference type="InterPro" id="IPR000719">
    <property type="entry name" value="Prot_kinase_dom"/>
</dbReference>
<dbReference type="PROSITE" id="PS50011">
    <property type="entry name" value="PROTEIN_KINASE_DOM"/>
    <property type="match status" value="1"/>
</dbReference>
<protein>
    <submittedName>
        <fullName evidence="3">Kinase-like protein</fullName>
    </submittedName>
</protein>
<dbReference type="Proteomes" id="UP000799757">
    <property type="component" value="Unassembled WGS sequence"/>
</dbReference>
<dbReference type="EMBL" id="MU001800">
    <property type="protein sequence ID" value="KAF2797714.1"/>
    <property type="molecule type" value="Genomic_DNA"/>
</dbReference>
<feature type="non-terminal residue" evidence="3">
    <location>
        <position position="271"/>
    </location>
</feature>
<dbReference type="Gene3D" id="1.10.510.10">
    <property type="entry name" value="Transferase(Phosphotransferase) domain 1"/>
    <property type="match status" value="1"/>
</dbReference>